<evidence type="ECO:0000313" key="3">
    <source>
        <dbReference type="Proteomes" id="UP000254266"/>
    </source>
</evidence>
<gene>
    <name evidence="2" type="ORF">DIZ80_10530</name>
</gene>
<comment type="caution">
    <text evidence="2">The sequence shown here is derived from an EMBL/GenBank/DDBJ whole genome shotgun (WGS) entry which is preliminary data.</text>
</comment>
<accession>A0A370DEH7</accession>
<dbReference type="Pfam" id="PF03413">
    <property type="entry name" value="PepSY"/>
    <property type="match status" value="1"/>
</dbReference>
<evidence type="ECO:0000259" key="1">
    <source>
        <dbReference type="Pfam" id="PF03413"/>
    </source>
</evidence>
<dbReference type="EMBL" id="QFXC01000011">
    <property type="protein sequence ID" value="RDH82707.1"/>
    <property type="molecule type" value="Genomic_DNA"/>
</dbReference>
<protein>
    <submittedName>
        <fullName evidence="2">Peptidase M4</fullName>
    </submittedName>
</protein>
<sequence length="119" mass="13422">MASGMTRAGLRYTLNMKNKILIIISLLLILSPLTTIKVAHADDDYIEARRLQNAGEILSLENILKIIRPEFPGRILEVELESEDGQIVYEVEILSNNGIVREIYINARTGKLLSVKEED</sequence>
<reference evidence="2 3" key="1">
    <citation type="journal article" date="2018" name="ISME J.">
        <title>Endosymbiont genomes yield clues of tubeworm success.</title>
        <authorList>
            <person name="Li Y."/>
            <person name="Liles M.R."/>
            <person name="Halanych K.M."/>
        </authorList>
    </citation>
    <scope>NUCLEOTIDE SEQUENCE [LARGE SCALE GENOMIC DNA]</scope>
    <source>
        <strain evidence="2">A1464</strain>
    </source>
</reference>
<proteinExistence type="predicted"/>
<dbReference type="Proteomes" id="UP000254266">
    <property type="component" value="Unassembled WGS sequence"/>
</dbReference>
<evidence type="ECO:0000313" key="2">
    <source>
        <dbReference type="EMBL" id="RDH82707.1"/>
    </source>
</evidence>
<dbReference type="AlphaFoldDB" id="A0A370DEH7"/>
<organism evidence="2 3">
    <name type="scientific">endosymbiont of Galathealinum brachiosum</name>
    <dbReference type="NCBI Taxonomy" id="2200906"/>
    <lineage>
        <taxon>Bacteria</taxon>
        <taxon>Pseudomonadati</taxon>
        <taxon>Pseudomonadota</taxon>
        <taxon>Gammaproteobacteria</taxon>
        <taxon>sulfur-oxidizing symbionts</taxon>
    </lineage>
</organism>
<feature type="domain" description="PepSY" evidence="1">
    <location>
        <begin position="58"/>
        <end position="115"/>
    </location>
</feature>
<name>A0A370DEH7_9GAMM</name>
<dbReference type="InterPro" id="IPR025711">
    <property type="entry name" value="PepSY"/>
</dbReference>
<keyword evidence="3" id="KW-1185">Reference proteome</keyword>
<dbReference type="Gene3D" id="3.10.450.40">
    <property type="match status" value="1"/>
</dbReference>